<name>A0A381V661_9ZZZZ</name>
<accession>A0A381V661</accession>
<dbReference type="InterPro" id="IPR014717">
    <property type="entry name" value="Transl_elong_EF1B/ribsomal_bS6"/>
</dbReference>
<sequence>MGLLVVVTIILNVTIATKTGRFQQEYQQLESTLKQVLSRTGEISDVKTQHEQQFTHLVENSDRYMTELGYLKDLQTLKNRATRYDVEVTELVPKLEDTMPALKQYISITENYLERYEIELKLRGKLRNVGRFIQYLDTDNRRIYIKEISVNPVNMSDVEANIRAYSYGLR</sequence>
<organism evidence="1">
    <name type="scientific">marine metagenome</name>
    <dbReference type="NCBI Taxonomy" id="408172"/>
    <lineage>
        <taxon>unclassified sequences</taxon>
        <taxon>metagenomes</taxon>
        <taxon>ecological metagenomes</taxon>
    </lineage>
</organism>
<protein>
    <submittedName>
        <fullName evidence="1">Uncharacterized protein</fullName>
    </submittedName>
</protein>
<dbReference type="AlphaFoldDB" id="A0A381V661"/>
<dbReference type="Gene3D" id="3.30.70.60">
    <property type="match status" value="1"/>
</dbReference>
<dbReference type="EMBL" id="UINC01007720">
    <property type="protein sequence ID" value="SVA34763.1"/>
    <property type="molecule type" value="Genomic_DNA"/>
</dbReference>
<proteinExistence type="predicted"/>
<evidence type="ECO:0000313" key="1">
    <source>
        <dbReference type="EMBL" id="SVA34763.1"/>
    </source>
</evidence>
<gene>
    <name evidence="1" type="ORF">METZ01_LOCUS87617</name>
</gene>
<reference evidence="1" key="1">
    <citation type="submission" date="2018-05" db="EMBL/GenBank/DDBJ databases">
        <authorList>
            <person name="Lanie J.A."/>
            <person name="Ng W.-L."/>
            <person name="Kazmierczak K.M."/>
            <person name="Andrzejewski T.M."/>
            <person name="Davidsen T.M."/>
            <person name="Wayne K.J."/>
            <person name="Tettelin H."/>
            <person name="Glass J.I."/>
            <person name="Rusch D."/>
            <person name="Podicherti R."/>
            <person name="Tsui H.-C.T."/>
            <person name="Winkler M.E."/>
        </authorList>
    </citation>
    <scope>NUCLEOTIDE SEQUENCE</scope>
</reference>